<sequence>MQWINEERGIVVNQKASIPISKTIHDGHTNKISFQHLGKKFVWHPLSPFQVNEDQLKLKAKKDEEEKSKNKNKKKRKEKSFSFGNKEGLGSREP</sequence>
<dbReference type="EMBL" id="AGCT01045091">
    <property type="protein sequence ID" value="KYP78198.1"/>
    <property type="molecule type" value="Genomic_DNA"/>
</dbReference>
<evidence type="ECO:0000256" key="1">
    <source>
        <dbReference type="SAM" id="MobiDB-lite"/>
    </source>
</evidence>
<keyword evidence="3" id="KW-1185">Reference proteome</keyword>
<feature type="compositionally biased region" description="Basic and acidic residues" evidence="1">
    <location>
        <begin position="58"/>
        <end position="69"/>
    </location>
</feature>
<name>A0A151UG27_CAJCA</name>
<evidence type="ECO:0000313" key="3">
    <source>
        <dbReference type="Proteomes" id="UP000075243"/>
    </source>
</evidence>
<evidence type="ECO:0000313" key="2">
    <source>
        <dbReference type="EMBL" id="KYP78198.1"/>
    </source>
</evidence>
<reference evidence="2" key="1">
    <citation type="journal article" date="2012" name="Nat. Biotechnol.">
        <title>Draft genome sequence of pigeonpea (Cajanus cajan), an orphan legume crop of resource-poor farmers.</title>
        <authorList>
            <person name="Varshney R.K."/>
            <person name="Chen W."/>
            <person name="Li Y."/>
            <person name="Bharti A.K."/>
            <person name="Saxena R.K."/>
            <person name="Schlueter J.A."/>
            <person name="Donoghue M.T."/>
            <person name="Azam S."/>
            <person name="Fan G."/>
            <person name="Whaley A.M."/>
            <person name="Farmer A.D."/>
            <person name="Sheridan J."/>
            <person name="Iwata A."/>
            <person name="Tuteja R."/>
            <person name="Penmetsa R.V."/>
            <person name="Wu W."/>
            <person name="Upadhyaya H.D."/>
            <person name="Yang S.P."/>
            <person name="Shah T."/>
            <person name="Saxena K.B."/>
            <person name="Michael T."/>
            <person name="McCombie W.R."/>
            <person name="Yang B."/>
            <person name="Zhang G."/>
            <person name="Yang H."/>
            <person name="Wang J."/>
            <person name="Spillane C."/>
            <person name="Cook D.R."/>
            <person name="May G.D."/>
            <person name="Xu X."/>
            <person name="Jackson S.A."/>
        </authorList>
    </citation>
    <scope>NUCLEOTIDE SEQUENCE [LARGE SCALE GENOMIC DNA]</scope>
</reference>
<feature type="region of interest" description="Disordered" evidence="1">
    <location>
        <begin position="58"/>
        <end position="94"/>
    </location>
</feature>
<dbReference type="Gramene" id="C.cajan_45815.t">
    <property type="protein sequence ID" value="C.cajan_45815.t"/>
    <property type="gene ID" value="C.cajan_45815"/>
</dbReference>
<dbReference type="Proteomes" id="UP000075243">
    <property type="component" value="Unassembled WGS sequence"/>
</dbReference>
<comment type="caution">
    <text evidence="2">The sequence shown here is derived from an EMBL/GenBank/DDBJ whole genome shotgun (WGS) entry which is preliminary data.</text>
</comment>
<organism evidence="2 3">
    <name type="scientific">Cajanus cajan</name>
    <name type="common">Pigeon pea</name>
    <name type="synonym">Cajanus indicus</name>
    <dbReference type="NCBI Taxonomy" id="3821"/>
    <lineage>
        <taxon>Eukaryota</taxon>
        <taxon>Viridiplantae</taxon>
        <taxon>Streptophyta</taxon>
        <taxon>Embryophyta</taxon>
        <taxon>Tracheophyta</taxon>
        <taxon>Spermatophyta</taxon>
        <taxon>Magnoliopsida</taxon>
        <taxon>eudicotyledons</taxon>
        <taxon>Gunneridae</taxon>
        <taxon>Pentapetalae</taxon>
        <taxon>rosids</taxon>
        <taxon>fabids</taxon>
        <taxon>Fabales</taxon>
        <taxon>Fabaceae</taxon>
        <taxon>Papilionoideae</taxon>
        <taxon>50 kb inversion clade</taxon>
        <taxon>NPAAA clade</taxon>
        <taxon>indigoferoid/millettioid clade</taxon>
        <taxon>Phaseoleae</taxon>
        <taxon>Cajanus</taxon>
    </lineage>
</organism>
<gene>
    <name evidence="2" type="ORF">KK1_047715</name>
</gene>
<dbReference type="AlphaFoldDB" id="A0A151UG27"/>
<accession>A0A151UG27</accession>
<protein>
    <submittedName>
        <fullName evidence="2">Uncharacterized protein</fullName>
    </submittedName>
</protein>
<proteinExistence type="predicted"/>